<dbReference type="Proteomes" id="UP000236664">
    <property type="component" value="Unassembled WGS sequence"/>
</dbReference>
<sequence length="106" mass="11861">MAETLHRLNITTKRSSALTGFKGHSALIDTTPSLEHFRAINNHRKDESERPQGLAELEEEELIYVDDDTEIKAEVEGILTELHDAIQQATNAYHLSGNEEPPSVKP</sequence>
<dbReference type="AlphaFoldDB" id="A0A2K0UNF4"/>
<proteinExistence type="predicted"/>
<reference evidence="1 2" key="1">
    <citation type="submission" date="2017-06" db="EMBL/GenBank/DDBJ databases">
        <title>Genome of Fusarium nygamai isolate CS10214.</title>
        <authorList>
            <person name="Gardiner D.M."/>
            <person name="Obanor F."/>
            <person name="Kazan K."/>
        </authorList>
    </citation>
    <scope>NUCLEOTIDE SEQUENCE [LARGE SCALE GENOMIC DNA]</scope>
    <source>
        <strain evidence="1 2">CS10214</strain>
    </source>
</reference>
<dbReference type="OrthoDB" id="5101389at2759"/>
<protein>
    <submittedName>
        <fullName evidence="1">Uncharacterized protein</fullName>
    </submittedName>
</protein>
<keyword evidence="2" id="KW-1185">Reference proteome</keyword>
<dbReference type="EMBL" id="MTQA01000425">
    <property type="protein sequence ID" value="PNP59319.1"/>
    <property type="molecule type" value="Genomic_DNA"/>
</dbReference>
<comment type="caution">
    <text evidence="1">The sequence shown here is derived from an EMBL/GenBank/DDBJ whole genome shotgun (WGS) entry which is preliminary data.</text>
</comment>
<name>A0A2K0UNF4_GIBNY</name>
<evidence type="ECO:0000313" key="1">
    <source>
        <dbReference type="EMBL" id="PNP59319.1"/>
    </source>
</evidence>
<organism evidence="1 2">
    <name type="scientific">Gibberella nygamai</name>
    <name type="common">Bean root rot disease fungus</name>
    <name type="synonym">Fusarium nygamai</name>
    <dbReference type="NCBI Taxonomy" id="42673"/>
    <lineage>
        <taxon>Eukaryota</taxon>
        <taxon>Fungi</taxon>
        <taxon>Dikarya</taxon>
        <taxon>Ascomycota</taxon>
        <taxon>Pezizomycotina</taxon>
        <taxon>Sordariomycetes</taxon>
        <taxon>Hypocreomycetidae</taxon>
        <taxon>Hypocreales</taxon>
        <taxon>Nectriaceae</taxon>
        <taxon>Fusarium</taxon>
        <taxon>Fusarium fujikuroi species complex</taxon>
    </lineage>
</organism>
<accession>A0A2K0UNF4</accession>
<evidence type="ECO:0000313" key="2">
    <source>
        <dbReference type="Proteomes" id="UP000236664"/>
    </source>
</evidence>
<gene>
    <name evidence="1" type="ORF">FNYG_14934</name>
</gene>